<dbReference type="InterPro" id="IPR007325">
    <property type="entry name" value="KFase/CYL"/>
</dbReference>
<reference evidence="1 2" key="1">
    <citation type="submission" date="2018-08" db="EMBL/GenBank/DDBJ databases">
        <title>Draft genome sequence of Psychrilyobacter sp. strain SD5 isolated from Black Sea water.</title>
        <authorList>
            <person name="Yadav S."/>
            <person name="Villanueva L."/>
            <person name="Damste J.S.S."/>
        </authorList>
    </citation>
    <scope>NUCLEOTIDE SEQUENCE [LARGE SCALE GENOMIC DNA]</scope>
    <source>
        <strain evidence="1 2">SD5</strain>
    </source>
</reference>
<dbReference type="InterPro" id="IPR037175">
    <property type="entry name" value="KFase_sf"/>
</dbReference>
<name>A0ABX9KLP5_9FUSO</name>
<dbReference type="Pfam" id="PF04199">
    <property type="entry name" value="Cyclase"/>
    <property type="match status" value="1"/>
</dbReference>
<dbReference type="Gene3D" id="3.50.30.50">
    <property type="entry name" value="Putative cyclase"/>
    <property type="match status" value="1"/>
</dbReference>
<protein>
    <submittedName>
        <fullName evidence="1">Cyclase</fullName>
    </submittedName>
</protein>
<organism evidence="1 2">
    <name type="scientific">Psychrilyobacter piezotolerans</name>
    <dbReference type="NCBI Taxonomy" id="2293438"/>
    <lineage>
        <taxon>Bacteria</taxon>
        <taxon>Fusobacteriati</taxon>
        <taxon>Fusobacteriota</taxon>
        <taxon>Fusobacteriia</taxon>
        <taxon>Fusobacteriales</taxon>
        <taxon>Fusobacteriaceae</taxon>
        <taxon>Psychrilyobacter</taxon>
    </lineage>
</organism>
<dbReference type="Proteomes" id="UP000263486">
    <property type="component" value="Unassembled WGS sequence"/>
</dbReference>
<keyword evidence="2" id="KW-1185">Reference proteome</keyword>
<dbReference type="EMBL" id="QUAJ01000001">
    <property type="protein sequence ID" value="REI43272.1"/>
    <property type="molecule type" value="Genomic_DNA"/>
</dbReference>
<evidence type="ECO:0000313" key="1">
    <source>
        <dbReference type="EMBL" id="REI43272.1"/>
    </source>
</evidence>
<proteinExistence type="predicted"/>
<dbReference type="RefSeq" id="WP_114640991.1">
    <property type="nucleotide sequence ID" value="NZ_JAACIO010000001.1"/>
</dbReference>
<gene>
    <name evidence="1" type="ORF">DYH56_01055</name>
</gene>
<sequence>MNLNLKTFDMPEKLREWAEKQDEHQARHVGTHIDVYNYSDLDLSLRLCRGVVVDVRGLDLIGYERVKKIEVEKGDFIIFRTGFMEKFGYGTEKYLNFKDAPFLTDEAVDSLIDRGVKFIGIDLHGIQHGKDHRKIDEYTESKGTYVIENMTNLDKISDIIQLKLEWDQKEGATAIPVEIEVFG</sequence>
<evidence type="ECO:0000313" key="2">
    <source>
        <dbReference type="Proteomes" id="UP000263486"/>
    </source>
</evidence>
<accession>A0ABX9KLP5</accession>
<dbReference type="SUPFAM" id="SSF102198">
    <property type="entry name" value="Putative cyclase"/>
    <property type="match status" value="1"/>
</dbReference>
<comment type="caution">
    <text evidence="1">The sequence shown here is derived from an EMBL/GenBank/DDBJ whole genome shotgun (WGS) entry which is preliminary data.</text>
</comment>